<sequence>MKLLPHLCFFTVFIFTADGQMDLCTGVLDFALCKDSDTFNCNKSISACFCKSGKPFCRCNNFKDEFYLGENCNQKWTTLTFALVASLPGITLALVVGVTVHIIHICQKSSKSTGESKQQSSSEETMFPGIVFASDVNARPNGHPPSPSPPQGGFTAQPASSRPYSIQGNSRPFAEKPSMGDSRPPYSPSASMHPTADRPPMGGPRPPNRYMGKVKHQLFSLTLYLTL</sequence>
<protein>
    <submittedName>
        <fullName evidence="3">Uncharacterized protein</fullName>
    </submittedName>
</protein>
<evidence type="ECO:0000313" key="3">
    <source>
        <dbReference type="Ensembl" id="ENSPNAP00000017515.1"/>
    </source>
</evidence>
<evidence type="ECO:0000256" key="2">
    <source>
        <dbReference type="SAM" id="SignalP"/>
    </source>
</evidence>
<feature type="compositionally biased region" description="Polar residues" evidence="1">
    <location>
        <begin position="157"/>
        <end position="170"/>
    </location>
</feature>
<dbReference type="GeneTree" id="ENSGT00990000205544"/>
<evidence type="ECO:0000256" key="1">
    <source>
        <dbReference type="SAM" id="MobiDB-lite"/>
    </source>
</evidence>
<feature type="signal peptide" evidence="2">
    <location>
        <begin position="1"/>
        <end position="19"/>
    </location>
</feature>
<evidence type="ECO:0000313" key="4">
    <source>
        <dbReference type="Proteomes" id="UP001501920"/>
    </source>
</evidence>
<dbReference type="Proteomes" id="UP001501920">
    <property type="component" value="Chromosome 23"/>
</dbReference>
<dbReference type="AlphaFoldDB" id="A0A3B4D1S3"/>
<reference evidence="3" key="3">
    <citation type="submission" date="2025-09" db="UniProtKB">
        <authorList>
            <consortium name="Ensembl"/>
        </authorList>
    </citation>
    <scope>IDENTIFICATION</scope>
</reference>
<organism evidence="3 4">
    <name type="scientific">Pygocentrus nattereri</name>
    <name type="common">Red-bellied piranha</name>
    <dbReference type="NCBI Taxonomy" id="42514"/>
    <lineage>
        <taxon>Eukaryota</taxon>
        <taxon>Metazoa</taxon>
        <taxon>Chordata</taxon>
        <taxon>Craniata</taxon>
        <taxon>Vertebrata</taxon>
        <taxon>Euteleostomi</taxon>
        <taxon>Actinopterygii</taxon>
        <taxon>Neopterygii</taxon>
        <taxon>Teleostei</taxon>
        <taxon>Ostariophysi</taxon>
        <taxon>Characiformes</taxon>
        <taxon>Characoidei</taxon>
        <taxon>Pygocentrus</taxon>
    </lineage>
</organism>
<feature type="chain" id="PRO_5017239194" evidence="2">
    <location>
        <begin position="20"/>
        <end position="227"/>
    </location>
</feature>
<name>A0A3B4D1S3_PYGNA</name>
<keyword evidence="4" id="KW-1185">Reference proteome</keyword>
<feature type="region of interest" description="Disordered" evidence="1">
    <location>
        <begin position="136"/>
        <end position="213"/>
    </location>
</feature>
<keyword evidence="2" id="KW-0732">Signal</keyword>
<reference evidence="3 4" key="1">
    <citation type="submission" date="2020-10" db="EMBL/GenBank/DDBJ databases">
        <title>Pygocentrus nattereri (red-bellied piranha) genome, fPygNat1, primary haplotype.</title>
        <authorList>
            <person name="Myers G."/>
            <person name="Meyer A."/>
            <person name="Karagic N."/>
            <person name="Pippel M."/>
            <person name="Winkler S."/>
            <person name="Tracey A."/>
            <person name="Wood J."/>
            <person name="Formenti G."/>
            <person name="Howe K."/>
            <person name="Fedrigo O."/>
            <person name="Jarvis E.D."/>
        </authorList>
    </citation>
    <scope>NUCLEOTIDE SEQUENCE [LARGE SCALE GENOMIC DNA]</scope>
</reference>
<proteinExistence type="predicted"/>
<reference evidence="3" key="2">
    <citation type="submission" date="2025-08" db="UniProtKB">
        <authorList>
            <consortium name="Ensembl"/>
        </authorList>
    </citation>
    <scope>IDENTIFICATION</scope>
</reference>
<dbReference type="Ensembl" id="ENSPNAT00000026361.2">
    <property type="protein sequence ID" value="ENSPNAP00000017515.1"/>
    <property type="gene ID" value="ENSPNAG00000023779.2"/>
</dbReference>
<accession>A0A3B4D1S3</accession>